<dbReference type="InterPro" id="IPR029055">
    <property type="entry name" value="Ntn_hydrolases_N"/>
</dbReference>
<evidence type="ECO:0000313" key="5">
    <source>
        <dbReference type="Proteomes" id="UP000464507"/>
    </source>
</evidence>
<evidence type="ECO:0000313" key="4">
    <source>
        <dbReference type="EMBL" id="QHO68877.1"/>
    </source>
</evidence>
<accession>A0A7L5AFD0</accession>
<dbReference type="RefSeq" id="WP_161885239.1">
    <property type="nucleotide sequence ID" value="NZ_CP017146.1"/>
</dbReference>
<keyword evidence="2 4" id="KW-0378">Hydrolase</keyword>
<dbReference type="SUPFAM" id="SSF56235">
    <property type="entry name" value="N-terminal nucleophile aminohydrolases (Ntn hydrolases)"/>
    <property type="match status" value="1"/>
</dbReference>
<dbReference type="EMBL" id="CP017146">
    <property type="protein sequence ID" value="QHO68877.1"/>
    <property type="molecule type" value="Genomic_DNA"/>
</dbReference>
<name>A0A7L5AFD0_9MICO</name>
<dbReference type="InterPro" id="IPR029132">
    <property type="entry name" value="CBAH/NAAA_C"/>
</dbReference>
<dbReference type="GO" id="GO:0016787">
    <property type="term" value="F:hydrolase activity"/>
    <property type="evidence" value="ECO:0007669"/>
    <property type="project" value="UniProtKB-KW"/>
</dbReference>
<keyword evidence="5" id="KW-1185">Reference proteome</keyword>
<evidence type="ECO:0000259" key="3">
    <source>
        <dbReference type="Pfam" id="PF02275"/>
    </source>
</evidence>
<comment type="similarity">
    <text evidence="1">Belongs to the peptidase C59 family.</text>
</comment>
<dbReference type="InterPro" id="IPR052193">
    <property type="entry name" value="Peptidase_C59"/>
</dbReference>
<sequence length="344" mass="37147">MCTGISLTATDSSVIVGRTVEWALSDAHHDRIIVVPRHTRFTALTPQGANGMQWTGKYGYTSITAYGQDYGPDGLNENGLYVGMYYFPGFASHREFDPAEVHRTLSVGDFMRWMLSTASTVDEVLAALARPDAPMVVRVDDPRFGGAPLPFHWKIADRTGSSRVFEFIGDGELHIHNPIAGVITNSPTYDWHVTNLRNNLGLSQAPAAGVTIGGVTLTPLGGGSGLLGLPGDFTPPSRFVRAIALTASARPLPTALDAVFEAFRLLDSFSIPVGMTADSSTQATDIVSATQITVVSDLTNRSVYFHTMHDRAVRRIDLSRVDLDAASIAVFDDPARIQSVRDLV</sequence>
<dbReference type="AlphaFoldDB" id="A0A7L5AFD0"/>
<feature type="domain" description="Choloylglycine hydrolase/NAAA C-terminal" evidence="3">
    <location>
        <begin position="2"/>
        <end position="330"/>
    </location>
</feature>
<dbReference type="KEGG" id="mant:BHD05_03695"/>
<dbReference type="PANTHER" id="PTHR35527:SF2">
    <property type="entry name" value="HYDROLASE"/>
    <property type="match status" value="1"/>
</dbReference>
<dbReference type="Proteomes" id="UP000464507">
    <property type="component" value="Chromosome"/>
</dbReference>
<reference evidence="4 5" key="1">
    <citation type="submission" date="2016-09" db="EMBL/GenBank/DDBJ databases">
        <title>Complete genome sequence of microbes from the polar regions.</title>
        <authorList>
            <person name="Liao L."/>
            <person name="Chen B."/>
        </authorList>
    </citation>
    <scope>NUCLEOTIDE SEQUENCE [LARGE SCALE GENOMIC DNA]</scope>
    <source>
        <strain evidence="4 5">ZS314</strain>
    </source>
</reference>
<dbReference type="Gene3D" id="3.60.60.10">
    <property type="entry name" value="Penicillin V Acylase, Chain A"/>
    <property type="match status" value="1"/>
</dbReference>
<proteinExistence type="inferred from homology"/>
<dbReference type="Pfam" id="PF02275">
    <property type="entry name" value="CBAH"/>
    <property type="match status" value="1"/>
</dbReference>
<gene>
    <name evidence="4" type="ORF">BHD05_03695</name>
</gene>
<dbReference type="OrthoDB" id="1265391at2"/>
<dbReference type="PANTHER" id="PTHR35527">
    <property type="entry name" value="CHOLOYLGLYCINE HYDROLASE"/>
    <property type="match status" value="1"/>
</dbReference>
<evidence type="ECO:0000256" key="1">
    <source>
        <dbReference type="ARBA" id="ARBA00006625"/>
    </source>
</evidence>
<evidence type="ECO:0000256" key="2">
    <source>
        <dbReference type="ARBA" id="ARBA00022801"/>
    </source>
</evidence>
<protein>
    <submittedName>
        <fullName evidence="4">Choloylglycine hydrolase</fullName>
    </submittedName>
</protein>
<organism evidence="4 5">
    <name type="scientific">Marisediminicola antarctica</name>
    <dbReference type="NCBI Taxonomy" id="674079"/>
    <lineage>
        <taxon>Bacteria</taxon>
        <taxon>Bacillati</taxon>
        <taxon>Actinomycetota</taxon>
        <taxon>Actinomycetes</taxon>
        <taxon>Micrococcales</taxon>
        <taxon>Microbacteriaceae</taxon>
        <taxon>Marisediminicola</taxon>
    </lineage>
</organism>